<dbReference type="PANTHER" id="PTHR24304:SF2">
    <property type="entry name" value="24-HYDROXYCHOLESTEROL 7-ALPHA-HYDROXYLASE"/>
    <property type="match status" value="1"/>
</dbReference>
<dbReference type="SUPFAM" id="SSF48264">
    <property type="entry name" value="Cytochrome P450"/>
    <property type="match status" value="1"/>
</dbReference>
<keyword evidence="5 6" id="KW-0408">Iron</keyword>
<dbReference type="GO" id="GO:0020037">
    <property type="term" value="F:heme binding"/>
    <property type="evidence" value="ECO:0007669"/>
    <property type="project" value="InterPro"/>
</dbReference>
<keyword evidence="3 6" id="KW-0349">Heme</keyword>
<evidence type="ECO:0000313" key="8">
    <source>
        <dbReference type="Proteomes" id="UP000012338"/>
    </source>
</evidence>
<dbReference type="OrthoDB" id="1844152at2759"/>
<comment type="similarity">
    <text evidence="2">Belongs to the cytochrome P450 family.</text>
</comment>
<evidence type="ECO:0000256" key="6">
    <source>
        <dbReference type="PIRSR" id="PIRSR602403-1"/>
    </source>
</evidence>
<dbReference type="Pfam" id="PF00067">
    <property type="entry name" value="p450"/>
    <property type="match status" value="1"/>
</dbReference>
<dbReference type="AlphaFoldDB" id="N4WVE8"/>
<dbReference type="Gene3D" id="1.10.630.10">
    <property type="entry name" value="Cytochrome P450"/>
    <property type="match status" value="1"/>
</dbReference>
<comment type="cofactor">
    <cofactor evidence="1 6">
        <name>heme</name>
        <dbReference type="ChEBI" id="CHEBI:30413"/>
    </cofactor>
</comment>
<dbReference type="PANTHER" id="PTHR24304">
    <property type="entry name" value="CYTOCHROME P450 FAMILY 7"/>
    <property type="match status" value="1"/>
</dbReference>
<protein>
    <recommendedName>
        <fullName evidence="9">Cytochrome P450</fullName>
    </recommendedName>
</protein>
<evidence type="ECO:0000256" key="3">
    <source>
        <dbReference type="ARBA" id="ARBA00022617"/>
    </source>
</evidence>
<evidence type="ECO:0008006" key="9">
    <source>
        <dbReference type="Google" id="ProtNLM"/>
    </source>
</evidence>
<dbReference type="GO" id="GO:0016705">
    <property type="term" value="F:oxidoreductase activity, acting on paired donors, with incorporation or reduction of molecular oxygen"/>
    <property type="evidence" value="ECO:0007669"/>
    <property type="project" value="InterPro"/>
</dbReference>
<gene>
    <name evidence="7" type="ORF">COCC4DRAFT_65592</name>
</gene>
<dbReference type="Proteomes" id="UP000012338">
    <property type="component" value="Unassembled WGS sequence"/>
</dbReference>
<dbReference type="GO" id="GO:0004497">
    <property type="term" value="F:monooxygenase activity"/>
    <property type="evidence" value="ECO:0007669"/>
    <property type="project" value="InterPro"/>
</dbReference>
<dbReference type="InterPro" id="IPR036396">
    <property type="entry name" value="Cyt_P450_sf"/>
</dbReference>
<keyword evidence="4 6" id="KW-0479">Metal-binding</keyword>
<evidence type="ECO:0000256" key="1">
    <source>
        <dbReference type="ARBA" id="ARBA00001971"/>
    </source>
</evidence>
<reference evidence="8" key="2">
    <citation type="journal article" date="2013" name="PLoS Genet.">
        <title>Comparative genome structure, secondary metabolite, and effector coding capacity across Cochliobolus pathogens.</title>
        <authorList>
            <person name="Condon B.J."/>
            <person name="Leng Y."/>
            <person name="Wu D."/>
            <person name="Bushley K.E."/>
            <person name="Ohm R.A."/>
            <person name="Otillar R."/>
            <person name="Martin J."/>
            <person name="Schackwitz W."/>
            <person name="Grimwood J."/>
            <person name="MohdZainudin N."/>
            <person name="Xue C."/>
            <person name="Wang R."/>
            <person name="Manning V.A."/>
            <person name="Dhillon B."/>
            <person name="Tu Z.J."/>
            <person name="Steffenson B.J."/>
            <person name="Salamov A."/>
            <person name="Sun H."/>
            <person name="Lowry S."/>
            <person name="LaButti K."/>
            <person name="Han J."/>
            <person name="Copeland A."/>
            <person name="Lindquist E."/>
            <person name="Barry K."/>
            <person name="Schmutz J."/>
            <person name="Baker S.E."/>
            <person name="Ciuffetti L.M."/>
            <person name="Grigoriev I.V."/>
            <person name="Zhong S."/>
            <person name="Turgeon B.G."/>
        </authorList>
    </citation>
    <scope>NUCLEOTIDE SEQUENCE [LARGE SCALE GENOMIC DNA]</scope>
    <source>
        <strain evidence="8">C4 / ATCC 48331 / race T</strain>
    </source>
</reference>
<evidence type="ECO:0000256" key="5">
    <source>
        <dbReference type="ARBA" id="ARBA00023004"/>
    </source>
</evidence>
<dbReference type="InterPro" id="IPR050529">
    <property type="entry name" value="CYP450_sterol_14alpha_dmase"/>
</dbReference>
<dbReference type="PRINTS" id="PR00465">
    <property type="entry name" value="EP450IV"/>
</dbReference>
<proteinExistence type="inferred from homology"/>
<name>N4WVE8_COCH4</name>
<reference evidence="7 8" key="1">
    <citation type="journal article" date="2012" name="PLoS Pathog.">
        <title>Diverse lifestyles and strategies of plant pathogenesis encoded in the genomes of eighteen Dothideomycetes fungi.</title>
        <authorList>
            <person name="Ohm R.A."/>
            <person name="Feau N."/>
            <person name="Henrissat B."/>
            <person name="Schoch C.L."/>
            <person name="Horwitz B.A."/>
            <person name="Barry K.W."/>
            <person name="Condon B.J."/>
            <person name="Copeland A.C."/>
            <person name="Dhillon B."/>
            <person name="Glaser F."/>
            <person name="Hesse C.N."/>
            <person name="Kosti I."/>
            <person name="LaButti K."/>
            <person name="Lindquist E.A."/>
            <person name="Lucas S."/>
            <person name="Salamov A.A."/>
            <person name="Bradshaw R.E."/>
            <person name="Ciuffetti L."/>
            <person name="Hamelin R.C."/>
            <person name="Kema G.H.J."/>
            <person name="Lawrence C."/>
            <person name="Scott J.A."/>
            <person name="Spatafora J.W."/>
            <person name="Turgeon B.G."/>
            <person name="de Wit P.J.G.M."/>
            <person name="Zhong S."/>
            <person name="Goodwin S.B."/>
            <person name="Grigoriev I.V."/>
        </authorList>
    </citation>
    <scope>NUCLEOTIDE SEQUENCE [LARGE SCALE GENOMIC DNA]</scope>
    <source>
        <strain evidence="8">C4 / ATCC 48331 / race T</strain>
    </source>
</reference>
<dbReference type="EMBL" id="KB733476">
    <property type="protein sequence ID" value="ENI00223.1"/>
    <property type="molecule type" value="Genomic_DNA"/>
</dbReference>
<feature type="binding site" description="axial binding residue" evidence="6">
    <location>
        <position position="438"/>
    </location>
    <ligand>
        <name>heme</name>
        <dbReference type="ChEBI" id="CHEBI:30413"/>
    </ligand>
    <ligandPart>
        <name>Fe</name>
        <dbReference type="ChEBI" id="CHEBI:18248"/>
    </ligandPart>
</feature>
<dbReference type="InterPro" id="IPR002403">
    <property type="entry name" value="Cyt_P450_E_grp-IV"/>
</dbReference>
<organism evidence="7 8">
    <name type="scientific">Cochliobolus heterostrophus (strain C4 / ATCC 48331 / race T)</name>
    <name type="common">Southern corn leaf blight fungus</name>
    <name type="synonym">Bipolaris maydis</name>
    <dbReference type="NCBI Taxonomy" id="665024"/>
    <lineage>
        <taxon>Eukaryota</taxon>
        <taxon>Fungi</taxon>
        <taxon>Dikarya</taxon>
        <taxon>Ascomycota</taxon>
        <taxon>Pezizomycotina</taxon>
        <taxon>Dothideomycetes</taxon>
        <taxon>Pleosporomycetidae</taxon>
        <taxon>Pleosporales</taxon>
        <taxon>Pleosporineae</taxon>
        <taxon>Pleosporaceae</taxon>
        <taxon>Bipolaris</taxon>
    </lineage>
</organism>
<sequence>MLLEYPQVVLFLIACAAIANFEAFIATDFNNQPHSVRLPPFVPLTRNEIIFTPVESMTQALRQHGPVISIRRNGKIEYLVSEAFTRRVLTDESSFSFEHGISKFLHLHTVFRLHGGTFFRDMDFILKDYLGPSKEKMIQKIWSIFNSSSSALAKSCPTTPIDVLPLIQKTMAEATISIFFGSDYESEENIHRVIHIAEDIADFMGLFQNQSKLVRFSPILWRIYTWLTVVFIRIPYHIGPRLTRQIWLQISSKRDISDNSNDSLIEYLARRYTTPGSTISLGSRLWIFVLMFTVVFASLHQTATIMTWVTFYLATDLKRQDWLYEEAIELYGRESDMTQMSFRELRKASRTDSFIREVLRMKGDSVNLVRATIRDVNLGGYLIPKGAVVLPVTYLSYRSSRHHIDPDNFDPERWMGSGKFAETTGPGYLAFGLGKWSCPGRGLAVIEMKCWTIALVHFMRLKMDQNRFQIVDPYNITSVPPKGLIQFSTR</sequence>
<dbReference type="HOGENOM" id="CLU_536500_0_0_1"/>
<evidence type="ECO:0000256" key="2">
    <source>
        <dbReference type="ARBA" id="ARBA00010617"/>
    </source>
</evidence>
<evidence type="ECO:0000313" key="7">
    <source>
        <dbReference type="EMBL" id="ENI00223.1"/>
    </source>
</evidence>
<accession>N4WVE8</accession>
<dbReference type="GO" id="GO:0005506">
    <property type="term" value="F:iron ion binding"/>
    <property type="evidence" value="ECO:0007669"/>
    <property type="project" value="InterPro"/>
</dbReference>
<dbReference type="PRINTS" id="PR00385">
    <property type="entry name" value="P450"/>
</dbReference>
<keyword evidence="8" id="KW-1185">Reference proteome</keyword>
<evidence type="ECO:0000256" key="4">
    <source>
        <dbReference type="ARBA" id="ARBA00022723"/>
    </source>
</evidence>
<dbReference type="InterPro" id="IPR001128">
    <property type="entry name" value="Cyt_P450"/>
</dbReference>